<feature type="transmembrane region" description="Helical" evidence="7">
    <location>
        <begin position="181"/>
        <end position="203"/>
    </location>
</feature>
<accession>A0ABW3D9N9</accession>
<feature type="transmembrane region" description="Helical" evidence="7">
    <location>
        <begin position="12"/>
        <end position="30"/>
    </location>
</feature>
<feature type="transmembrane region" description="Helical" evidence="7">
    <location>
        <begin position="140"/>
        <end position="160"/>
    </location>
</feature>
<evidence type="ECO:0000256" key="3">
    <source>
        <dbReference type="ARBA" id="ARBA00022475"/>
    </source>
</evidence>
<evidence type="ECO:0000313" key="9">
    <source>
        <dbReference type="EMBL" id="MFD0869286.1"/>
    </source>
</evidence>
<keyword evidence="2 7" id="KW-0813">Transport</keyword>
<dbReference type="InterPro" id="IPR000515">
    <property type="entry name" value="MetI-like"/>
</dbReference>
<dbReference type="SUPFAM" id="SSF161098">
    <property type="entry name" value="MetI-like"/>
    <property type="match status" value="1"/>
</dbReference>
<dbReference type="PANTHER" id="PTHR43744:SF9">
    <property type="entry name" value="POLYGALACTURONAN_RHAMNOGALACTURONAN TRANSPORT SYSTEM PERMEASE PROTEIN YTCP"/>
    <property type="match status" value="1"/>
</dbReference>
<feature type="transmembrane region" description="Helical" evidence="7">
    <location>
        <begin position="77"/>
        <end position="96"/>
    </location>
</feature>
<keyword evidence="4 7" id="KW-0812">Transmembrane</keyword>
<sequence>MHSSFGNRLFNTVNAVLLSLLGLATIYPLWREISRSLSSGDAVMRGGMFLWPVDFRLDAYHIIIKSDYLWTAYGNSLFITIVGTVLALLLTSSTAYPLAKRTLPLKKLFMLIVLFTMIFSGGLIPTYLVMKELHLINTLWAIIVLNLISAFNVIVMLSFIRTIPEELEESAMIDGANPIRIFFTIILPLCKPVLATLALWMAVSLWNNFFQSFIYLNDKAHMTLPVLLRQIIAGQVDAEAMGELNAASSDSVIAATIVVSLIPILMVYPFLQRFFVKGAMIGSVKG</sequence>
<comment type="caution">
    <text evidence="9">The sequence shown here is derived from an EMBL/GenBank/DDBJ whole genome shotgun (WGS) entry which is preliminary data.</text>
</comment>
<evidence type="ECO:0000256" key="7">
    <source>
        <dbReference type="RuleBase" id="RU363032"/>
    </source>
</evidence>
<keyword evidence="3" id="KW-1003">Cell membrane</keyword>
<keyword evidence="6 7" id="KW-0472">Membrane</keyword>
<keyword evidence="10" id="KW-1185">Reference proteome</keyword>
<comment type="subcellular location">
    <subcellularLocation>
        <location evidence="1 7">Cell membrane</location>
        <topology evidence="1 7">Multi-pass membrane protein</topology>
    </subcellularLocation>
</comment>
<dbReference type="Gene3D" id="1.10.3720.10">
    <property type="entry name" value="MetI-like"/>
    <property type="match status" value="1"/>
</dbReference>
<organism evidence="9 10">
    <name type="scientific">Paenibacillus residui</name>
    <dbReference type="NCBI Taxonomy" id="629724"/>
    <lineage>
        <taxon>Bacteria</taxon>
        <taxon>Bacillati</taxon>
        <taxon>Bacillota</taxon>
        <taxon>Bacilli</taxon>
        <taxon>Bacillales</taxon>
        <taxon>Paenibacillaceae</taxon>
        <taxon>Paenibacillus</taxon>
    </lineage>
</organism>
<dbReference type="InterPro" id="IPR035906">
    <property type="entry name" value="MetI-like_sf"/>
</dbReference>
<protein>
    <submittedName>
        <fullName evidence="9">Carbohydrate ABC transporter permease</fullName>
    </submittedName>
</protein>
<keyword evidence="5 7" id="KW-1133">Transmembrane helix</keyword>
<gene>
    <name evidence="9" type="ORF">ACFQ03_08990</name>
</gene>
<reference evidence="10" key="1">
    <citation type="journal article" date="2019" name="Int. J. Syst. Evol. Microbiol.">
        <title>The Global Catalogue of Microorganisms (GCM) 10K type strain sequencing project: providing services to taxonomists for standard genome sequencing and annotation.</title>
        <authorList>
            <consortium name="The Broad Institute Genomics Platform"/>
            <consortium name="The Broad Institute Genome Sequencing Center for Infectious Disease"/>
            <person name="Wu L."/>
            <person name="Ma J."/>
        </authorList>
    </citation>
    <scope>NUCLEOTIDE SEQUENCE [LARGE SCALE GENOMIC DNA]</scope>
    <source>
        <strain evidence="10">CCUG 57263</strain>
    </source>
</reference>
<dbReference type="Proteomes" id="UP001597120">
    <property type="component" value="Unassembled WGS sequence"/>
</dbReference>
<evidence type="ECO:0000256" key="1">
    <source>
        <dbReference type="ARBA" id="ARBA00004651"/>
    </source>
</evidence>
<evidence type="ECO:0000256" key="5">
    <source>
        <dbReference type="ARBA" id="ARBA00022989"/>
    </source>
</evidence>
<evidence type="ECO:0000256" key="6">
    <source>
        <dbReference type="ARBA" id="ARBA00023136"/>
    </source>
</evidence>
<dbReference type="CDD" id="cd06261">
    <property type="entry name" value="TM_PBP2"/>
    <property type="match status" value="1"/>
</dbReference>
<dbReference type="PANTHER" id="PTHR43744">
    <property type="entry name" value="ABC TRANSPORTER PERMEASE PROTEIN MG189-RELATED-RELATED"/>
    <property type="match status" value="1"/>
</dbReference>
<evidence type="ECO:0000256" key="4">
    <source>
        <dbReference type="ARBA" id="ARBA00022692"/>
    </source>
</evidence>
<evidence type="ECO:0000259" key="8">
    <source>
        <dbReference type="PROSITE" id="PS50928"/>
    </source>
</evidence>
<dbReference type="Pfam" id="PF00528">
    <property type="entry name" value="BPD_transp_1"/>
    <property type="match status" value="1"/>
</dbReference>
<dbReference type="EMBL" id="JBHTIU010000028">
    <property type="protein sequence ID" value="MFD0869286.1"/>
    <property type="molecule type" value="Genomic_DNA"/>
</dbReference>
<dbReference type="RefSeq" id="WP_144940300.1">
    <property type="nucleotide sequence ID" value="NZ_JBHTIU010000028.1"/>
</dbReference>
<feature type="transmembrane region" description="Helical" evidence="7">
    <location>
        <begin position="251"/>
        <end position="271"/>
    </location>
</feature>
<feature type="domain" description="ABC transmembrane type-1" evidence="8">
    <location>
        <begin position="73"/>
        <end position="265"/>
    </location>
</feature>
<dbReference type="PROSITE" id="PS50928">
    <property type="entry name" value="ABC_TM1"/>
    <property type="match status" value="1"/>
</dbReference>
<evidence type="ECO:0000313" key="10">
    <source>
        <dbReference type="Proteomes" id="UP001597120"/>
    </source>
</evidence>
<name>A0ABW3D9N9_9BACL</name>
<proteinExistence type="inferred from homology"/>
<comment type="similarity">
    <text evidence="7">Belongs to the binding-protein-dependent transport system permease family.</text>
</comment>
<evidence type="ECO:0000256" key="2">
    <source>
        <dbReference type="ARBA" id="ARBA00022448"/>
    </source>
</evidence>
<feature type="transmembrane region" description="Helical" evidence="7">
    <location>
        <begin position="108"/>
        <end position="128"/>
    </location>
</feature>